<keyword evidence="3" id="KW-0813">Transport</keyword>
<dbReference type="eggNOG" id="COG1538">
    <property type="taxonomic scope" value="Bacteria"/>
</dbReference>
<dbReference type="InterPro" id="IPR003423">
    <property type="entry name" value="OMP_efflux"/>
</dbReference>
<evidence type="ECO:0000313" key="11">
    <source>
        <dbReference type="EMBL" id="EEX19137.1"/>
    </source>
</evidence>
<evidence type="ECO:0000256" key="6">
    <source>
        <dbReference type="ARBA" id="ARBA00023136"/>
    </source>
</evidence>
<evidence type="ECO:0000256" key="3">
    <source>
        <dbReference type="ARBA" id="ARBA00022448"/>
    </source>
</evidence>
<evidence type="ECO:0000259" key="10">
    <source>
        <dbReference type="PROSITE" id="PS51372"/>
    </source>
</evidence>
<dbReference type="PANTHER" id="PTHR30026:SF20">
    <property type="entry name" value="OUTER MEMBRANE PROTEIN TOLC"/>
    <property type="match status" value="1"/>
</dbReference>
<keyword evidence="12" id="KW-1185">Reference proteome</keyword>
<dbReference type="InterPro" id="IPR051906">
    <property type="entry name" value="TolC-like"/>
</dbReference>
<evidence type="ECO:0000256" key="1">
    <source>
        <dbReference type="ARBA" id="ARBA00004442"/>
    </source>
</evidence>
<name>C9MMT7_9BACT</name>
<dbReference type="PANTHER" id="PTHR30026">
    <property type="entry name" value="OUTER MEMBRANE PROTEIN TOLC"/>
    <property type="match status" value="1"/>
</dbReference>
<dbReference type="AlphaFoldDB" id="C9MMT7"/>
<organism evidence="11 12">
    <name type="scientific">Prevotella veroralis F0319</name>
    <dbReference type="NCBI Taxonomy" id="649761"/>
    <lineage>
        <taxon>Bacteria</taxon>
        <taxon>Pseudomonadati</taxon>
        <taxon>Bacteroidota</taxon>
        <taxon>Bacteroidia</taxon>
        <taxon>Bacteroidales</taxon>
        <taxon>Prevotellaceae</taxon>
        <taxon>Prevotella</taxon>
    </lineage>
</organism>
<evidence type="ECO:0000256" key="8">
    <source>
        <dbReference type="SAM" id="Coils"/>
    </source>
</evidence>
<dbReference type="EMBL" id="ACVA01000019">
    <property type="protein sequence ID" value="EEX19137.1"/>
    <property type="molecule type" value="Genomic_DNA"/>
</dbReference>
<protein>
    <recommendedName>
        <fullName evidence="10">PRD domain-containing protein</fullName>
    </recommendedName>
</protein>
<accession>C9MMT7</accession>
<comment type="caution">
    <text evidence="11">The sequence shown here is derived from an EMBL/GenBank/DDBJ whole genome shotgun (WGS) entry which is preliminary data.</text>
</comment>
<dbReference type="GO" id="GO:0009279">
    <property type="term" value="C:cell outer membrane"/>
    <property type="evidence" value="ECO:0007669"/>
    <property type="project" value="UniProtKB-SubCell"/>
</dbReference>
<dbReference type="HOGENOM" id="CLU_637521_0_0_10"/>
<comment type="similarity">
    <text evidence="2">Belongs to the outer membrane factor (OMF) (TC 1.B.17) family.</text>
</comment>
<keyword evidence="5" id="KW-0812">Transmembrane</keyword>
<dbReference type="PROSITE" id="PS51372">
    <property type="entry name" value="PRD_2"/>
    <property type="match status" value="1"/>
</dbReference>
<evidence type="ECO:0000256" key="5">
    <source>
        <dbReference type="ARBA" id="ARBA00022692"/>
    </source>
</evidence>
<dbReference type="Pfam" id="PF02321">
    <property type="entry name" value="OEP"/>
    <property type="match status" value="1"/>
</dbReference>
<proteinExistence type="inferred from homology"/>
<feature type="coiled-coil region" evidence="8">
    <location>
        <begin position="114"/>
        <end position="141"/>
    </location>
</feature>
<sequence length="423" mass="48298">MKKKILILALLASASVAQAQTLDECQRAAEKHYPIIKRYDLIAKTTDLTVKNIQKEWLPQVTAAAQATYQSAVAAWPDHLQSMFQQVGLKMKGLRKDQYKLSIDVQQPIYDGGVISGQRKIASQEGKVQEAENEVNLYQVRRRVNELYFSLLLLDEQIKLNDDVKALLQSSEQKLSAMVKGGTAATSNYENVRAERLSAEQANESLKAQKQMLSRMLSVFCGIEVNHLQKPQALDAAVSANTRPEMRLFDNQLHLSEAQEKALDARLKPHLGLFAQGFYGYPGLNMFEDMMQHKWSLNGFVGVKLSWNIGALYTHKNDKARLRLQREQIENAREVFLFNNSIDEIQQKENINRYRKMIQNDDEIIDLRTHIRKAAESKLAHGIIDVNSLLREINNENAAKSQQAIHEIDMLKEMYNLKFTNNE</sequence>
<dbReference type="STRING" id="649761.HMPREF0973_00921"/>
<evidence type="ECO:0000256" key="7">
    <source>
        <dbReference type="ARBA" id="ARBA00023237"/>
    </source>
</evidence>
<keyword evidence="4" id="KW-1134">Transmembrane beta strand</keyword>
<dbReference type="SUPFAM" id="SSF56954">
    <property type="entry name" value="Outer membrane efflux proteins (OEP)"/>
    <property type="match status" value="1"/>
</dbReference>
<keyword evidence="6" id="KW-0472">Membrane</keyword>
<evidence type="ECO:0000256" key="9">
    <source>
        <dbReference type="SAM" id="SignalP"/>
    </source>
</evidence>
<dbReference type="Proteomes" id="UP000003327">
    <property type="component" value="Unassembled WGS sequence"/>
</dbReference>
<reference evidence="11 12" key="1">
    <citation type="submission" date="2009-09" db="EMBL/GenBank/DDBJ databases">
        <authorList>
            <person name="Weinstock G."/>
            <person name="Sodergren E."/>
            <person name="Clifton S."/>
            <person name="Fulton L."/>
            <person name="Fulton B."/>
            <person name="Courtney L."/>
            <person name="Fronick C."/>
            <person name="Harrison M."/>
            <person name="Strong C."/>
            <person name="Farmer C."/>
            <person name="Delahaunty K."/>
            <person name="Markovic C."/>
            <person name="Hall O."/>
            <person name="Minx P."/>
            <person name="Tomlinson C."/>
            <person name="Mitreva M."/>
            <person name="Nelson J."/>
            <person name="Hou S."/>
            <person name="Wollam A."/>
            <person name="Pepin K.H."/>
            <person name="Johnson M."/>
            <person name="Bhonagiri V."/>
            <person name="Nash W.E."/>
            <person name="Warren W."/>
            <person name="Chinwalla A."/>
            <person name="Mardis E.R."/>
            <person name="Wilson R.K."/>
        </authorList>
    </citation>
    <scope>NUCLEOTIDE SEQUENCE [LARGE SCALE GENOMIC DNA]</scope>
    <source>
        <strain evidence="11 12">F0319</strain>
    </source>
</reference>
<dbReference type="GO" id="GO:0006355">
    <property type="term" value="P:regulation of DNA-templated transcription"/>
    <property type="evidence" value="ECO:0007669"/>
    <property type="project" value="InterPro"/>
</dbReference>
<evidence type="ECO:0000256" key="4">
    <source>
        <dbReference type="ARBA" id="ARBA00022452"/>
    </source>
</evidence>
<comment type="subcellular location">
    <subcellularLocation>
        <location evidence="1">Cell outer membrane</location>
    </subcellularLocation>
</comment>
<dbReference type="OrthoDB" id="976750at2"/>
<keyword evidence="9" id="KW-0732">Signal</keyword>
<dbReference type="GO" id="GO:0015562">
    <property type="term" value="F:efflux transmembrane transporter activity"/>
    <property type="evidence" value="ECO:0007669"/>
    <property type="project" value="InterPro"/>
</dbReference>
<dbReference type="GO" id="GO:1990281">
    <property type="term" value="C:efflux pump complex"/>
    <property type="evidence" value="ECO:0007669"/>
    <property type="project" value="TreeGrafter"/>
</dbReference>
<dbReference type="InterPro" id="IPR011608">
    <property type="entry name" value="PRD"/>
</dbReference>
<evidence type="ECO:0000313" key="12">
    <source>
        <dbReference type="Proteomes" id="UP000003327"/>
    </source>
</evidence>
<feature type="domain" description="PRD" evidence="10">
    <location>
        <begin position="329"/>
        <end position="423"/>
    </location>
</feature>
<evidence type="ECO:0000256" key="2">
    <source>
        <dbReference type="ARBA" id="ARBA00007613"/>
    </source>
</evidence>
<dbReference type="Gene3D" id="1.20.1600.10">
    <property type="entry name" value="Outer membrane efflux proteins (OEP)"/>
    <property type="match status" value="1"/>
</dbReference>
<gene>
    <name evidence="11" type="ORF">HMPREF0973_00921</name>
</gene>
<feature type="signal peptide" evidence="9">
    <location>
        <begin position="1"/>
        <end position="19"/>
    </location>
</feature>
<dbReference type="GO" id="GO:0015288">
    <property type="term" value="F:porin activity"/>
    <property type="evidence" value="ECO:0007669"/>
    <property type="project" value="TreeGrafter"/>
</dbReference>
<dbReference type="RefSeq" id="WP_004382556.1">
    <property type="nucleotide sequence ID" value="NZ_GG698712.1"/>
</dbReference>
<keyword evidence="8" id="KW-0175">Coiled coil</keyword>
<keyword evidence="7" id="KW-0998">Cell outer membrane</keyword>
<feature type="chain" id="PRO_5002999287" description="PRD domain-containing protein" evidence="9">
    <location>
        <begin position="20"/>
        <end position="423"/>
    </location>
</feature>